<keyword evidence="1" id="KW-0472">Membrane</keyword>
<evidence type="ECO:0000313" key="2">
    <source>
        <dbReference type="EMBL" id="PIQ85488.1"/>
    </source>
</evidence>
<evidence type="ECO:0000256" key="1">
    <source>
        <dbReference type="SAM" id="Phobius"/>
    </source>
</evidence>
<organism evidence="2 3">
    <name type="scientific">Candidatus Abzuiibacterium crystallinum</name>
    <dbReference type="NCBI Taxonomy" id="1974748"/>
    <lineage>
        <taxon>Bacteria</taxon>
        <taxon>Pseudomonadati</taxon>
        <taxon>Candidatus Omnitrophota</taxon>
        <taxon>Candidatus Abzuiibacterium</taxon>
    </lineage>
</organism>
<name>A0A2H0LMB1_9BACT</name>
<reference evidence="2 3" key="1">
    <citation type="submission" date="2017-09" db="EMBL/GenBank/DDBJ databases">
        <title>Depth-based differentiation of microbial function through sediment-hosted aquifers and enrichment of novel symbionts in the deep terrestrial subsurface.</title>
        <authorList>
            <person name="Probst A.J."/>
            <person name="Ladd B."/>
            <person name="Jarett J.K."/>
            <person name="Geller-Mcgrath D.E."/>
            <person name="Sieber C.M."/>
            <person name="Emerson J.B."/>
            <person name="Anantharaman K."/>
            <person name="Thomas B.C."/>
            <person name="Malmstrom R."/>
            <person name="Stieglmeier M."/>
            <person name="Klingl A."/>
            <person name="Woyke T."/>
            <person name="Ryan C.M."/>
            <person name="Banfield J.F."/>
        </authorList>
    </citation>
    <scope>NUCLEOTIDE SEQUENCE [LARGE SCALE GENOMIC DNA]</scope>
    <source>
        <strain evidence="2">CG11_big_fil_rev_8_21_14_0_20_45_26</strain>
    </source>
</reference>
<dbReference type="InterPro" id="IPR003832">
    <property type="entry name" value="DUF212"/>
</dbReference>
<dbReference type="PANTHER" id="PTHR31446">
    <property type="entry name" value="ACID PHOSPHATASE/VANADIUM-DEPENDENT HALOPEROXIDASE-RELATED PROTEIN"/>
    <property type="match status" value="1"/>
</dbReference>
<keyword evidence="1" id="KW-0812">Transmembrane</keyword>
<dbReference type="EMBL" id="PCVY01000065">
    <property type="protein sequence ID" value="PIQ85488.1"/>
    <property type="molecule type" value="Genomic_DNA"/>
</dbReference>
<protein>
    <recommendedName>
        <fullName evidence="4">Acid phosphatase</fullName>
    </recommendedName>
</protein>
<evidence type="ECO:0000313" key="3">
    <source>
        <dbReference type="Proteomes" id="UP000230859"/>
    </source>
</evidence>
<keyword evidence="1" id="KW-1133">Transmembrane helix</keyword>
<dbReference type="Proteomes" id="UP000230859">
    <property type="component" value="Unassembled WGS sequence"/>
</dbReference>
<feature type="transmembrane region" description="Helical" evidence="1">
    <location>
        <begin position="74"/>
        <end position="93"/>
    </location>
</feature>
<sequence length="150" mass="16645">MFFFEGPFPEWKAFVACASSWFLAQSIKVLRNSIQRKRFNLRWLFDTGGMPSSHSAGVVSVATAVGLYYGFSSIIFLIALVFAIVTMFDAAGVRRAAGKQARILNKMTEELFEKGLIKEERLKELLGHTPIEVFAGAFLGILITILICSS</sequence>
<proteinExistence type="predicted"/>
<evidence type="ECO:0008006" key="4">
    <source>
        <dbReference type="Google" id="ProtNLM"/>
    </source>
</evidence>
<dbReference type="PANTHER" id="PTHR31446:SF29">
    <property type="entry name" value="ACID PHOSPHATASE_VANADIUM-DEPENDENT HALOPEROXIDASE-RELATED PROTEIN"/>
    <property type="match status" value="1"/>
</dbReference>
<accession>A0A2H0LMB1</accession>
<gene>
    <name evidence="2" type="ORF">COV74_08335</name>
</gene>
<comment type="caution">
    <text evidence="2">The sequence shown here is derived from an EMBL/GenBank/DDBJ whole genome shotgun (WGS) entry which is preliminary data.</text>
</comment>
<feature type="transmembrane region" description="Helical" evidence="1">
    <location>
        <begin position="125"/>
        <end position="147"/>
    </location>
</feature>
<dbReference type="AlphaFoldDB" id="A0A2H0LMB1"/>
<dbReference type="Pfam" id="PF02681">
    <property type="entry name" value="DUF212"/>
    <property type="match status" value="1"/>
</dbReference>